<evidence type="ECO:0000256" key="1">
    <source>
        <dbReference type="ARBA" id="ARBA00009437"/>
    </source>
</evidence>
<dbReference type="Pfam" id="PF00126">
    <property type="entry name" value="HTH_1"/>
    <property type="match status" value="1"/>
</dbReference>
<dbReference type="GO" id="GO:0000976">
    <property type="term" value="F:transcription cis-regulatory region binding"/>
    <property type="evidence" value="ECO:0007669"/>
    <property type="project" value="TreeGrafter"/>
</dbReference>
<dbReference type="Pfam" id="PF03466">
    <property type="entry name" value="LysR_substrate"/>
    <property type="match status" value="1"/>
</dbReference>
<dbReference type="InterPro" id="IPR005119">
    <property type="entry name" value="LysR_subst-bd"/>
</dbReference>
<evidence type="ECO:0000313" key="6">
    <source>
        <dbReference type="EMBL" id="QHJ01012.1"/>
    </source>
</evidence>
<evidence type="ECO:0000313" key="7">
    <source>
        <dbReference type="Proteomes" id="UP000464787"/>
    </source>
</evidence>
<gene>
    <name evidence="6" type="ORF">GT347_25295</name>
</gene>
<dbReference type="CDD" id="cd08420">
    <property type="entry name" value="PBP2_CysL_like"/>
    <property type="match status" value="1"/>
</dbReference>
<keyword evidence="4" id="KW-0804">Transcription</keyword>
<evidence type="ECO:0000259" key="5">
    <source>
        <dbReference type="PROSITE" id="PS50931"/>
    </source>
</evidence>
<keyword evidence="7" id="KW-1185">Reference proteome</keyword>
<organism evidence="6 7">
    <name type="scientific">Xylophilus rhododendri</name>
    <dbReference type="NCBI Taxonomy" id="2697032"/>
    <lineage>
        <taxon>Bacteria</taxon>
        <taxon>Pseudomonadati</taxon>
        <taxon>Pseudomonadota</taxon>
        <taxon>Betaproteobacteria</taxon>
        <taxon>Burkholderiales</taxon>
        <taxon>Xylophilus</taxon>
    </lineage>
</organism>
<evidence type="ECO:0000256" key="4">
    <source>
        <dbReference type="ARBA" id="ARBA00023163"/>
    </source>
</evidence>
<dbReference type="InterPro" id="IPR000847">
    <property type="entry name" value="LysR_HTH_N"/>
</dbReference>
<reference evidence="6 7" key="1">
    <citation type="submission" date="2020-01" db="EMBL/GenBank/DDBJ databases">
        <title>Genome sequencing of strain KACC 21265.</title>
        <authorList>
            <person name="Heo J."/>
            <person name="Kim S.-J."/>
            <person name="Kim J.-S."/>
            <person name="Hong S.-B."/>
            <person name="Kwon S.-W."/>
        </authorList>
    </citation>
    <scope>NUCLEOTIDE SEQUENCE [LARGE SCALE GENOMIC DNA]</scope>
    <source>
        <strain evidence="6 7">KACC 21265</strain>
    </source>
</reference>
<keyword evidence="2" id="KW-0805">Transcription regulation</keyword>
<dbReference type="GO" id="GO:0003700">
    <property type="term" value="F:DNA-binding transcription factor activity"/>
    <property type="evidence" value="ECO:0007669"/>
    <property type="project" value="InterPro"/>
</dbReference>
<dbReference type="PANTHER" id="PTHR30126:SF94">
    <property type="entry name" value="LYSR FAMILY TRANSCRIPTIONAL REGULATOR"/>
    <property type="match status" value="1"/>
</dbReference>
<dbReference type="InterPro" id="IPR036388">
    <property type="entry name" value="WH-like_DNA-bd_sf"/>
</dbReference>
<dbReference type="InterPro" id="IPR036390">
    <property type="entry name" value="WH_DNA-bd_sf"/>
</dbReference>
<evidence type="ECO:0000256" key="2">
    <source>
        <dbReference type="ARBA" id="ARBA00023015"/>
    </source>
</evidence>
<keyword evidence="3" id="KW-0238">DNA-binding</keyword>
<dbReference type="NCBIfam" id="NF008095">
    <property type="entry name" value="PRK10837.1"/>
    <property type="match status" value="1"/>
</dbReference>
<comment type="similarity">
    <text evidence="1">Belongs to the LysR transcriptional regulatory family.</text>
</comment>
<dbReference type="SUPFAM" id="SSF46785">
    <property type="entry name" value="Winged helix' DNA-binding domain"/>
    <property type="match status" value="1"/>
</dbReference>
<dbReference type="KEGG" id="xyk:GT347_25295"/>
<dbReference type="RefSeq" id="WP_160554821.1">
    <property type="nucleotide sequence ID" value="NZ_CP047650.1"/>
</dbReference>
<dbReference type="AlphaFoldDB" id="A0A857JCT1"/>
<dbReference type="Gene3D" id="3.40.190.290">
    <property type="match status" value="1"/>
</dbReference>
<protein>
    <submittedName>
        <fullName evidence="6">LysR family transcriptional regulator</fullName>
    </submittedName>
</protein>
<feature type="domain" description="HTH lysR-type" evidence="5">
    <location>
        <begin position="3"/>
        <end position="60"/>
    </location>
</feature>
<dbReference type="Proteomes" id="UP000464787">
    <property type="component" value="Chromosome"/>
</dbReference>
<sequence>MRLSLRQLQIFIAVADTGSTSAAGQRIALSQSATSGALNELEALLGAQLFDRVGKRLLLNDNGRTLLPRSRELLDAAQEIESLFDPDAARLLSSRLRLGASTTIGNYLLPALVAGFEREWPAAAVDMVIDNTRGIAALVARLEVDLGLIEGPCPEPTLKVLAWREDELVIVSAADHALAAEAARAPLSLDALRSARWLQREPGSGTREAVEQALLPHLHHLGSSLQLGSTEAIKQAAAQGMGLACLSRAAVEDLVTLGRLAVLRTALPRLGRRLYLICHPQKRFSAALQRFLAHIELGV</sequence>
<accession>A0A857JCT1</accession>
<evidence type="ECO:0000256" key="3">
    <source>
        <dbReference type="ARBA" id="ARBA00023125"/>
    </source>
</evidence>
<name>A0A857JCT1_9BURK</name>
<dbReference type="EMBL" id="CP047650">
    <property type="protein sequence ID" value="QHJ01012.1"/>
    <property type="molecule type" value="Genomic_DNA"/>
</dbReference>
<dbReference type="Gene3D" id="1.10.10.10">
    <property type="entry name" value="Winged helix-like DNA-binding domain superfamily/Winged helix DNA-binding domain"/>
    <property type="match status" value="1"/>
</dbReference>
<dbReference type="PROSITE" id="PS50931">
    <property type="entry name" value="HTH_LYSR"/>
    <property type="match status" value="1"/>
</dbReference>
<dbReference type="SUPFAM" id="SSF53850">
    <property type="entry name" value="Periplasmic binding protein-like II"/>
    <property type="match status" value="1"/>
</dbReference>
<dbReference type="PANTHER" id="PTHR30126">
    <property type="entry name" value="HTH-TYPE TRANSCRIPTIONAL REGULATOR"/>
    <property type="match status" value="1"/>
</dbReference>
<proteinExistence type="inferred from homology"/>